<dbReference type="Pfam" id="PF00324">
    <property type="entry name" value="AA_permease"/>
    <property type="match status" value="1"/>
</dbReference>
<dbReference type="PANTHER" id="PTHR11827:SF72">
    <property type="entry name" value="GH08340P"/>
    <property type="match status" value="1"/>
</dbReference>
<feature type="transmembrane region" description="Helical" evidence="8">
    <location>
        <begin position="47"/>
        <end position="73"/>
    </location>
</feature>
<dbReference type="GO" id="GO:0006884">
    <property type="term" value="P:cell volume homeostasis"/>
    <property type="evidence" value="ECO:0007669"/>
    <property type="project" value="TreeGrafter"/>
</dbReference>
<evidence type="ECO:0000256" key="6">
    <source>
        <dbReference type="ARBA" id="ARBA00023136"/>
    </source>
</evidence>
<feature type="domain" description="SLC12A transporter C-terminal" evidence="10">
    <location>
        <begin position="617"/>
        <end position="690"/>
    </location>
</feature>
<evidence type="ECO:0000256" key="2">
    <source>
        <dbReference type="ARBA" id="ARBA00010593"/>
    </source>
</evidence>
<keyword evidence="4 8" id="KW-0812">Transmembrane</keyword>
<dbReference type="Proteomes" id="UP000317977">
    <property type="component" value="Unassembled WGS sequence"/>
</dbReference>
<comment type="subcellular location">
    <subcellularLocation>
        <location evidence="1">Membrane</location>
        <topology evidence="1">Multi-pass membrane protein</topology>
    </subcellularLocation>
</comment>
<dbReference type="GO" id="GO:0055075">
    <property type="term" value="P:potassium ion homeostasis"/>
    <property type="evidence" value="ECO:0007669"/>
    <property type="project" value="TreeGrafter"/>
</dbReference>
<feature type="transmembrane region" description="Helical" evidence="8">
    <location>
        <begin position="352"/>
        <end position="373"/>
    </location>
</feature>
<keyword evidence="6 8" id="KW-0472">Membrane</keyword>
<evidence type="ECO:0000259" key="10">
    <source>
        <dbReference type="Pfam" id="PF03522"/>
    </source>
</evidence>
<evidence type="ECO:0000256" key="4">
    <source>
        <dbReference type="ARBA" id="ARBA00022692"/>
    </source>
</evidence>
<dbReference type="InterPro" id="IPR004841">
    <property type="entry name" value="AA-permease/SLC12A_dom"/>
</dbReference>
<gene>
    <name evidence="11" type="ORF">Poly59_59570</name>
</gene>
<keyword evidence="7" id="KW-0175">Coiled coil</keyword>
<dbReference type="PANTHER" id="PTHR11827">
    <property type="entry name" value="SOLUTE CARRIER FAMILY 12, CATION COTRANSPORTERS"/>
    <property type="match status" value="1"/>
</dbReference>
<reference evidence="11 12" key="1">
    <citation type="submission" date="2019-02" db="EMBL/GenBank/DDBJ databases">
        <title>Deep-cultivation of Planctomycetes and their phenomic and genomic characterization uncovers novel biology.</title>
        <authorList>
            <person name="Wiegand S."/>
            <person name="Jogler M."/>
            <person name="Boedeker C."/>
            <person name="Pinto D."/>
            <person name="Vollmers J."/>
            <person name="Rivas-Marin E."/>
            <person name="Kohn T."/>
            <person name="Peeters S.H."/>
            <person name="Heuer A."/>
            <person name="Rast P."/>
            <person name="Oberbeckmann S."/>
            <person name="Bunk B."/>
            <person name="Jeske O."/>
            <person name="Meyerdierks A."/>
            <person name="Storesund J.E."/>
            <person name="Kallscheuer N."/>
            <person name="Luecker S."/>
            <person name="Lage O.M."/>
            <person name="Pohl T."/>
            <person name="Merkel B.J."/>
            <person name="Hornburger P."/>
            <person name="Mueller R.-W."/>
            <person name="Bruemmer F."/>
            <person name="Labrenz M."/>
            <person name="Spormann A.M."/>
            <person name="Op Den Camp H."/>
            <person name="Overmann J."/>
            <person name="Amann R."/>
            <person name="Jetten M.S.M."/>
            <person name="Mascher T."/>
            <person name="Medema M.H."/>
            <person name="Devos D.P."/>
            <person name="Kaster A.-K."/>
            <person name="Ovreas L."/>
            <person name="Rohde M."/>
            <person name="Galperin M.Y."/>
            <person name="Jogler C."/>
        </authorList>
    </citation>
    <scope>NUCLEOTIDE SEQUENCE [LARGE SCALE GENOMIC DNA]</scope>
    <source>
        <strain evidence="11 12">Poly59</strain>
    </source>
</reference>
<dbReference type="AlphaFoldDB" id="A0A5C6EB69"/>
<dbReference type="InterPro" id="IPR004842">
    <property type="entry name" value="SLC12A_fam"/>
</dbReference>
<evidence type="ECO:0000256" key="8">
    <source>
        <dbReference type="SAM" id="Phobius"/>
    </source>
</evidence>
<dbReference type="Pfam" id="PF03522">
    <property type="entry name" value="SLC12"/>
    <property type="match status" value="2"/>
</dbReference>
<keyword evidence="12" id="KW-1185">Reference proteome</keyword>
<proteinExistence type="inferred from homology"/>
<feature type="transmembrane region" description="Helical" evidence="8">
    <location>
        <begin position="15"/>
        <end position="35"/>
    </location>
</feature>
<feature type="transmembrane region" description="Helical" evidence="8">
    <location>
        <begin position="135"/>
        <end position="153"/>
    </location>
</feature>
<dbReference type="EMBL" id="SJPX01000006">
    <property type="protein sequence ID" value="TWU46983.1"/>
    <property type="molecule type" value="Genomic_DNA"/>
</dbReference>
<evidence type="ECO:0000256" key="3">
    <source>
        <dbReference type="ARBA" id="ARBA00022448"/>
    </source>
</evidence>
<feature type="transmembrane region" description="Helical" evidence="8">
    <location>
        <begin position="160"/>
        <end position="178"/>
    </location>
</feature>
<dbReference type="FunFam" id="1.20.1740.10:FF:000013">
    <property type="entry name" value="Solute carrier family 12 member"/>
    <property type="match status" value="1"/>
</dbReference>
<dbReference type="GO" id="GO:0016020">
    <property type="term" value="C:membrane"/>
    <property type="evidence" value="ECO:0007669"/>
    <property type="project" value="UniProtKB-SubCell"/>
</dbReference>
<keyword evidence="3" id="KW-0813">Transport</keyword>
<dbReference type="GO" id="GO:0055064">
    <property type="term" value="P:chloride ion homeostasis"/>
    <property type="evidence" value="ECO:0007669"/>
    <property type="project" value="TreeGrafter"/>
</dbReference>
<feature type="transmembrane region" description="Helical" evidence="8">
    <location>
        <begin position="385"/>
        <end position="402"/>
    </location>
</feature>
<evidence type="ECO:0000256" key="1">
    <source>
        <dbReference type="ARBA" id="ARBA00004141"/>
    </source>
</evidence>
<evidence type="ECO:0000259" key="9">
    <source>
        <dbReference type="Pfam" id="PF00324"/>
    </source>
</evidence>
<feature type="transmembrane region" description="Helical" evidence="8">
    <location>
        <begin position="271"/>
        <end position="291"/>
    </location>
</feature>
<evidence type="ECO:0000256" key="7">
    <source>
        <dbReference type="SAM" id="Coils"/>
    </source>
</evidence>
<dbReference type="InterPro" id="IPR018491">
    <property type="entry name" value="SLC12_C"/>
</dbReference>
<dbReference type="GO" id="GO:0015379">
    <property type="term" value="F:potassium:chloride symporter activity"/>
    <property type="evidence" value="ECO:0007669"/>
    <property type="project" value="TreeGrafter"/>
</dbReference>
<evidence type="ECO:0000256" key="5">
    <source>
        <dbReference type="ARBA" id="ARBA00022989"/>
    </source>
</evidence>
<comment type="similarity">
    <text evidence="2">Belongs to the SLC12A transporter family.</text>
</comment>
<comment type="caution">
    <text evidence="11">The sequence shown here is derived from an EMBL/GenBank/DDBJ whole genome shotgun (WGS) entry which is preliminary data.</text>
</comment>
<feature type="domain" description="Amino acid permease/ SLC12A" evidence="9">
    <location>
        <begin position="21"/>
        <end position="436"/>
    </location>
</feature>
<accession>A0A5C6EB69</accession>
<name>A0A5C6EB69_9BACT</name>
<dbReference type="Gene3D" id="1.20.1740.10">
    <property type="entry name" value="Amino acid/polyamine transporter I"/>
    <property type="match status" value="1"/>
</dbReference>
<evidence type="ECO:0000313" key="12">
    <source>
        <dbReference type="Proteomes" id="UP000317977"/>
    </source>
</evidence>
<organism evidence="11 12">
    <name type="scientific">Rubripirellula reticaptiva</name>
    <dbReference type="NCBI Taxonomy" id="2528013"/>
    <lineage>
        <taxon>Bacteria</taxon>
        <taxon>Pseudomonadati</taxon>
        <taxon>Planctomycetota</taxon>
        <taxon>Planctomycetia</taxon>
        <taxon>Pirellulales</taxon>
        <taxon>Pirellulaceae</taxon>
        <taxon>Rubripirellula</taxon>
    </lineage>
</organism>
<keyword evidence="5 8" id="KW-1133">Transmembrane helix</keyword>
<feature type="domain" description="SLC12A transporter C-terminal" evidence="10">
    <location>
        <begin position="482"/>
        <end position="569"/>
    </location>
</feature>
<feature type="transmembrane region" description="Helical" evidence="8">
    <location>
        <begin position="198"/>
        <end position="217"/>
    </location>
</feature>
<evidence type="ECO:0000313" key="11">
    <source>
        <dbReference type="EMBL" id="TWU46983.1"/>
    </source>
</evidence>
<sequence length="749" mass="81692">MSSGSKHEPITSTKFGTFGGVFTPCTLTILGVIMFLRFGQVVGQSGIFTAIMIVLAAKVITTLTTLSLSAIASNTRVKGGGAYYLISRSLGVEFGGAIGVLFFAAQAISVAMYIIGFTEALAATFPSLADNAMGISTLVNLITFVCVYIGAGWTIKVQYFILAILAAALGSFYAGAIADFNPEYLQANMRPSFLEGESTFTMFALFFPAVTGIMAGANMSGDLANPSKSIPTGTLAAVLITGLIYVSQALLLGCARPAAELIGNNMVIRDIAVWPILITAGVFAATLSSALGSMMGAPRILQAFARDEIFTSLKFFGSGSGLSNEPRRATVLTFVIAQVCIVFGDLNAIAPIITMFFMITYGLLNLATFYEAVTKNPSYRPTFKYSHWITSLLGMIGCFGVMFLINGLWATMSLLFIGAIYWFIRSKEVEARWGDLQSGVIFERARKALLKLEDEVYHPKNWRPIVMALSGSGWTRPHIPIYGHWLTSGHGILSLAHVVTGDLEELSERRDRYEKQLRGFIKREELDAFPAVACAQYVSDGIESLIQCHGLGGLRPNTVLLGWPRDHSRADSFGATVRLIARTKRSILAARFLAHRDEDDETDKATATDIADHWTVPSGTIDVWWRGMENGELMLLLAHLLHRNPEWRENHVRVLRVVQNEQAKDEIVNHMKELAASSRIHFEPEVVVSDHPVAQVIQSTSREASLVLMGFQTPEEGHEVAMYESLELLAGDLPRIILVNSAGGMTLES</sequence>
<dbReference type="GO" id="GO:1990573">
    <property type="term" value="P:potassium ion import across plasma membrane"/>
    <property type="evidence" value="ECO:0007669"/>
    <property type="project" value="TreeGrafter"/>
</dbReference>
<feature type="transmembrane region" description="Helical" evidence="8">
    <location>
        <begin position="94"/>
        <end position="115"/>
    </location>
</feature>
<protein>
    <submittedName>
        <fullName evidence="11">Amino acid permease</fullName>
    </submittedName>
</protein>
<dbReference type="RefSeq" id="WP_146537401.1">
    <property type="nucleotide sequence ID" value="NZ_SJPX01000006.1"/>
</dbReference>
<feature type="transmembrane region" description="Helical" evidence="8">
    <location>
        <begin position="229"/>
        <end position="251"/>
    </location>
</feature>
<dbReference type="OrthoDB" id="3181223at2"/>
<feature type="coiled-coil region" evidence="7">
    <location>
        <begin position="496"/>
        <end position="523"/>
    </location>
</feature>